<evidence type="ECO:0000313" key="2">
    <source>
        <dbReference type="EMBL" id="MFD0626612.1"/>
    </source>
</evidence>
<name>A0ABW2WYI8_9ACTN</name>
<feature type="region of interest" description="Disordered" evidence="1">
    <location>
        <begin position="57"/>
        <end position="90"/>
    </location>
</feature>
<gene>
    <name evidence="2" type="ORF">ACFQ2K_31870</name>
</gene>
<organism evidence="2 3">
    <name type="scientific">Streptomyces sanglieri</name>
    <dbReference type="NCBI Taxonomy" id="193460"/>
    <lineage>
        <taxon>Bacteria</taxon>
        <taxon>Bacillati</taxon>
        <taxon>Actinomycetota</taxon>
        <taxon>Actinomycetes</taxon>
        <taxon>Kitasatosporales</taxon>
        <taxon>Streptomycetaceae</taxon>
        <taxon>Streptomyces</taxon>
    </lineage>
</organism>
<evidence type="ECO:0000256" key="1">
    <source>
        <dbReference type="SAM" id="MobiDB-lite"/>
    </source>
</evidence>
<reference evidence="3" key="1">
    <citation type="journal article" date="2019" name="Int. J. Syst. Evol. Microbiol.">
        <title>The Global Catalogue of Microorganisms (GCM) 10K type strain sequencing project: providing services to taxonomists for standard genome sequencing and annotation.</title>
        <authorList>
            <consortium name="The Broad Institute Genomics Platform"/>
            <consortium name="The Broad Institute Genome Sequencing Center for Infectious Disease"/>
            <person name="Wu L."/>
            <person name="Ma J."/>
        </authorList>
    </citation>
    <scope>NUCLEOTIDE SEQUENCE [LARGE SCALE GENOMIC DNA]</scope>
    <source>
        <strain evidence="3">JCM 12607</strain>
    </source>
</reference>
<comment type="caution">
    <text evidence="2">The sequence shown here is derived from an EMBL/GenBank/DDBJ whole genome shotgun (WGS) entry which is preliminary data.</text>
</comment>
<protein>
    <submittedName>
        <fullName evidence="2">Uncharacterized protein</fullName>
    </submittedName>
</protein>
<keyword evidence="3" id="KW-1185">Reference proteome</keyword>
<accession>A0ABW2WYI8</accession>
<sequence length="90" mass="9146">MHLALGDRPGDEHLPAARVGQGGDPAYGFGGRDGRGVAVVAAQGDGFVVRQADVHGDESARAAAPGQFAQPLVGEGVRGEDGEAVETPWQ</sequence>
<dbReference type="EMBL" id="JBHTGL010000008">
    <property type="protein sequence ID" value="MFD0626612.1"/>
    <property type="molecule type" value="Genomic_DNA"/>
</dbReference>
<evidence type="ECO:0000313" key="3">
    <source>
        <dbReference type="Proteomes" id="UP001596915"/>
    </source>
</evidence>
<dbReference type="Proteomes" id="UP001596915">
    <property type="component" value="Unassembled WGS sequence"/>
</dbReference>
<proteinExistence type="predicted"/>